<dbReference type="Gene3D" id="2.70.98.10">
    <property type="match status" value="1"/>
</dbReference>
<gene>
    <name evidence="1" type="ORF">KL86PLE_40808</name>
</gene>
<dbReference type="GO" id="GO:0030246">
    <property type="term" value="F:carbohydrate binding"/>
    <property type="evidence" value="ECO:0007669"/>
    <property type="project" value="InterPro"/>
</dbReference>
<evidence type="ECO:0000313" key="1">
    <source>
        <dbReference type="EMBL" id="SCM77003.1"/>
    </source>
</evidence>
<sequence>MQDDIIFTLTDTAGGLEVADWSVTSGELGIHSGAPFEIVKRTLHGGRQEGSTLVTIRSGRLAVTVIPTRGMGILRASLDGIDFGWASPVDEVVHPAFIRLGERNGLGWLEGFNELMVRCGYEWSGHPTVDGDKVYTLHGRAGNTPASKVEVRIEREAPHRITLSGLIKEKAFKNVEFETWTELTVVPGDTGFSLDDRLVNRADYAHTYEVIYHTNVGRPVLEEGARVIGPFTHVAPFNDAAKPDLATWDRYRGPTRDFDEMLYACELKAGADGRTEVALVNASGTLGFSVAYHVGEMPAFTLWKNTDTDRQGYVTGLEPGSNYPYPLPVERAAGRLKTLEPGAEARFRLHFDLLTDKSAVDACAARIDKLKKGVEVAVHGEPVLRSRTKA</sequence>
<dbReference type="RefSeq" id="WP_288197010.1">
    <property type="nucleotide sequence ID" value="NZ_LT608334.1"/>
</dbReference>
<organism evidence="1">
    <name type="scientific">uncultured Pleomorphomonas sp</name>
    <dbReference type="NCBI Taxonomy" id="442121"/>
    <lineage>
        <taxon>Bacteria</taxon>
        <taxon>Pseudomonadati</taxon>
        <taxon>Pseudomonadota</taxon>
        <taxon>Alphaproteobacteria</taxon>
        <taxon>Hyphomicrobiales</taxon>
        <taxon>Pleomorphomonadaceae</taxon>
        <taxon>Pleomorphomonas</taxon>
        <taxon>environmental samples</taxon>
    </lineage>
</organism>
<accession>A0A212LHG5</accession>
<name>A0A212LHG5_9HYPH</name>
<dbReference type="EMBL" id="FMJD01000008">
    <property type="protein sequence ID" value="SCM77003.1"/>
    <property type="molecule type" value="Genomic_DNA"/>
</dbReference>
<reference evidence="1" key="1">
    <citation type="submission" date="2016-08" db="EMBL/GenBank/DDBJ databases">
        <authorList>
            <person name="Seilhamer J.J."/>
        </authorList>
    </citation>
    <scope>NUCLEOTIDE SEQUENCE</scope>
    <source>
        <strain evidence="1">86</strain>
    </source>
</reference>
<dbReference type="AlphaFoldDB" id="A0A212LHG5"/>
<dbReference type="Pfam" id="PF14486">
    <property type="entry name" value="DUF4432"/>
    <property type="match status" value="1"/>
</dbReference>
<dbReference type="InterPro" id="IPR014718">
    <property type="entry name" value="GH-type_carb-bd"/>
</dbReference>
<protein>
    <recommendedName>
        <fullName evidence="2">DUF4432 domain-containing protein</fullName>
    </recommendedName>
</protein>
<proteinExistence type="predicted"/>
<evidence type="ECO:0008006" key="2">
    <source>
        <dbReference type="Google" id="ProtNLM"/>
    </source>
</evidence>
<dbReference type="CDD" id="cd09023">
    <property type="entry name" value="Aldose_epim_Ec_c4013"/>
    <property type="match status" value="1"/>
</dbReference>
<dbReference type="InterPro" id="IPR027839">
    <property type="entry name" value="DUF4432"/>
</dbReference>